<dbReference type="AlphaFoldDB" id="A0A085LXQ9"/>
<dbReference type="Proteomes" id="UP000030758">
    <property type="component" value="Unassembled WGS sequence"/>
</dbReference>
<sequence length="79" mass="8663">MAGKPDGGVLKSNAGKSVRTQRHMVRGHQVITEERCSLPLLLESAEDIAEVLQPYARHGQACLVQWNNHQKGHHATAAQ</sequence>
<evidence type="ECO:0000313" key="3">
    <source>
        <dbReference type="EMBL" id="KFD68497.1"/>
    </source>
</evidence>
<dbReference type="EMBL" id="KL367504">
    <property type="protein sequence ID" value="KFD68497.1"/>
    <property type="molecule type" value="Genomic_DNA"/>
</dbReference>
<protein>
    <submittedName>
        <fullName evidence="2">Uncharacterized protein</fullName>
    </submittedName>
</protein>
<evidence type="ECO:0000313" key="2">
    <source>
        <dbReference type="EMBL" id="KFD49755.1"/>
    </source>
</evidence>
<gene>
    <name evidence="2" type="ORF">M513_09350</name>
    <name evidence="3" type="ORF">M514_09350</name>
</gene>
<name>A0A085LXQ9_9BILA</name>
<dbReference type="EMBL" id="KL363264">
    <property type="protein sequence ID" value="KFD49755.1"/>
    <property type="molecule type" value="Genomic_DNA"/>
</dbReference>
<proteinExistence type="predicted"/>
<dbReference type="Proteomes" id="UP000030764">
    <property type="component" value="Unassembled WGS sequence"/>
</dbReference>
<organism evidence="2 4">
    <name type="scientific">Trichuris suis</name>
    <name type="common">pig whipworm</name>
    <dbReference type="NCBI Taxonomy" id="68888"/>
    <lineage>
        <taxon>Eukaryota</taxon>
        <taxon>Metazoa</taxon>
        <taxon>Ecdysozoa</taxon>
        <taxon>Nematoda</taxon>
        <taxon>Enoplea</taxon>
        <taxon>Dorylaimia</taxon>
        <taxon>Trichinellida</taxon>
        <taxon>Trichuridae</taxon>
        <taxon>Trichuris</taxon>
    </lineage>
</organism>
<feature type="region of interest" description="Disordered" evidence="1">
    <location>
        <begin position="1"/>
        <end position="26"/>
    </location>
</feature>
<accession>A0A085LXQ9</accession>
<reference evidence="2 4" key="1">
    <citation type="journal article" date="2014" name="Nat. Genet.">
        <title>Genome and transcriptome of the porcine whipworm Trichuris suis.</title>
        <authorList>
            <person name="Jex A.R."/>
            <person name="Nejsum P."/>
            <person name="Schwarz E.M."/>
            <person name="Hu L."/>
            <person name="Young N.D."/>
            <person name="Hall R.S."/>
            <person name="Korhonen P.K."/>
            <person name="Liao S."/>
            <person name="Thamsborg S."/>
            <person name="Xia J."/>
            <person name="Xu P."/>
            <person name="Wang S."/>
            <person name="Scheerlinck J.P."/>
            <person name="Hofmann A."/>
            <person name="Sternberg P.W."/>
            <person name="Wang J."/>
            <person name="Gasser R.B."/>
        </authorList>
    </citation>
    <scope>NUCLEOTIDE SEQUENCE [LARGE SCALE GENOMIC DNA]</scope>
    <source>
        <strain evidence="3">DCEP-RM93F</strain>
        <strain evidence="2">DCEP-RM93M</strain>
    </source>
</reference>
<evidence type="ECO:0000313" key="4">
    <source>
        <dbReference type="Proteomes" id="UP000030764"/>
    </source>
</evidence>
<evidence type="ECO:0000256" key="1">
    <source>
        <dbReference type="SAM" id="MobiDB-lite"/>
    </source>
</evidence>
<keyword evidence="4" id="KW-1185">Reference proteome</keyword>